<dbReference type="Proteomes" id="UP000680304">
    <property type="component" value="Unassembled WGS sequence"/>
</dbReference>
<keyword evidence="2" id="KW-0229">DNA integration</keyword>
<dbReference type="PANTHER" id="PTHR30349">
    <property type="entry name" value="PHAGE INTEGRASE-RELATED"/>
    <property type="match status" value="1"/>
</dbReference>
<evidence type="ECO:0000259" key="6">
    <source>
        <dbReference type="PROSITE" id="PS51898"/>
    </source>
</evidence>
<feature type="domain" description="Tyr recombinase" evidence="6">
    <location>
        <begin position="131"/>
        <end position="310"/>
    </location>
</feature>
<dbReference type="InterPro" id="IPR044068">
    <property type="entry name" value="CB"/>
</dbReference>
<keyword evidence="9" id="KW-1185">Reference proteome</keyword>
<dbReference type="Gene3D" id="1.10.443.10">
    <property type="entry name" value="Intergrase catalytic core"/>
    <property type="match status" value="1"/>
</dbReference>
<feature type="domain" description="Core-binding (CB)" evidence="7">
    <location>
        <begin position="26"/>
        <end position="110"/>
    </location>
</feature>
<accession>A0ABQ4N5S9</accession>
<evidence type="ECO:0000256" key="1">
    <source>
        <dbReference type="ARBA" id="ARBA00008857"/>
    </source>
</evidence>
<dbReference type="InterPro" id="IPR011010">
    <property type="entry name" value="DNA_brk_join_enz"/>
</dbReference>
<evidence type="ECO:0000313" key="9">
    <source>
        <dbReference type="Proteomes" id="UP000680304"/>
    </source>
</evidence>
<organism evidence="8 9">
    <name type="scientific">Paenibacillus cisolokensis</name>
    <dbReference type="NCBI Taxonomy" id="1658519"/>
    <lineage>
        <taxon>Bacteria</taxon>
        <taxon>Bacillati</taxon>
        <taxon>Bacillota</taxon>
        <taxon>Bacilli</taxon>
        <taxon>Bacillales</taxon>
        <taxon>Paenibacillaceae</taxon>
        <taxon>Paenibacillus</taxon>
    </lineage>
</organism>
<gene>
    <name evidence="8" type="primary">xerC</name>
    <name evidence="8" type="ORF">PACILC2_21210</name>
</gene>
<name>A0ABQ4N5S9_9BACL</name>
<dbReference type="InterPro" id="IPR010998">
    <property type="entry name" value="Integrase_recombinase_N"/>
</dbReference>
<evidence type="ECO:0000256" key="2">
    <source>
        <dbReference type="ARBA" id="ARBA00022908"/>
    </source>
</evidence>
<comment type="caution">
    <text evidence="8">The sequence shown here is derived from an EMBL/GenBank/DDBJ whole genome shotgun (WGS) entry which is preliminary data.</text>
</comment>
<dbReference type="CDD" id="cd00397">
    <property type="entry name" value="DNA_BRE_C"/>
    <property type="match status" value="1"/>
</dbReference>
<keyword evidence="3 5" id="KW-0238">DNA-binding</keyword>
<dbReference type="InterPro" id="IPR004107">
    <property type="entry name" value="Integrase_SAM-like_N"/>
</dbReference>
<dbReference type="PROSITE" id="PS51900">
    <property type="entry name" value="CB"/>
    <property type="match status" value="1"/>
</dbReference>
<evidence type="ECO:0000259" key="7">
    <source>
        <dbReference type="PROSITE" id="PS51900"/>
    </source>
</evidence>
<evidence type="ECO:0000256" key="4">
    <source>
        <dbReference type="ARBA" id="ARBA00023172"/>
    </source>
</evidence>
<comment type="similarity">
    <text evidence="1">Belongs to the 'phage' integrase family.</text>
</comment>
<evidence type="ECO:0000313" key="8">
    <source>
        <dbReference type="EMBL" id="GIQ63553.1"/>
    </source>
</evidence>
<dbReference type="InterPro" id="IPR013762">
    <property type="entry name" value="Integrase-like_cat_sf"/>
</dbReference>
<evidence type="ECO:0000256" key="3">
    <source>
        <dbReference type="ARBA" id="ARBA00023125"/>
    </source>
</evidence>
<evidence type="ECO:0000256" key="5">
    <source>
        <dbReference type="PROSITE-ProRule" id="PRU01248"/>
    </source>
</evidence>
<sequence>MQRRRRINSITASPESGGITVSPQAEDMDVAINTFLRYCNVRNLTSDTLRYYTECLAILKRMLAEQGITRPIDVTKDTIYSAIERRKEEVSEETVNTNLRAWRVFFNFLAEENYLMSNPFSGIKLIKTEKRVIETFSKEQIRRLLEIHDRQTFTGYRNYVFMSFLLETGARVSEAVGIRTTDIQWRERLVKLDGKGRKERLVPFQSRMERHLREYLKIRGLLDHDFVFVNIDNEPWKLRSAQEMITLTGMEAGIKGVRCSAHTFRHTFARLYIVNGGDPFSLQKILGHTTLDMVKTYVNLWSADIAGAHAKYSPLERLDED</sequence>
<dbReference type="Gene3D" id="1.10.150.130">
    <property type="match status" value="1"/>
</dbReference>
<dbReference type="RefSeq" id="WP_307860485.1">
    <property type="nucleotide sequence ID" value="NZ_BOVJ01000065.1"/>
</dbReference>
<dbReference type="SUPFAM" id="SSF56349">
    <property type="entry name" value="DNA breaking-rejoining enzymes"/>
    <property type="match status" value="1"/>
</dbReference>
<dbReference type="Pfam" id="PF02899">
    <property type="entry name" value="Phage_int_SAM_1"/>
    <property type="match status" value="1"/>
</dbReference>
<dbReference type="PROSITE" id="PS51898">
    <property type="entry name" value="TYR_RECOMBINASE"/>
    <property type="match status" value="1"/>
</dbReference>
<dbReference type="EMBL" id="BOVJ01000065">
    <property type="protein sequence ID" value="GIQ63553.1"/>
    <property type="molecule type" value="Genomic_DNA"/>
</dbReference>
<dbReference type="InterPro" id="IPR050090">
    <property type="entry name" value="Tyrosine_recombinase_XerCD"/>
</dbReference>
<dbReference type="InterPro" id="IPR002104">
    <property type="entry name" value="Integrase_catalytic"/>
</dbReference>
<dbReference type="Pfam" id="PF00589">
    <property type="entry name" value="Phage_integrase"/>
    <property type="match status" value="1"/>
</dbReference>
<dbReference type="PANTHER" id="PTHR30349:SF41">
    <property type="entry name" value="INTEGRASE_RECOMBINASE PROTEIN MJ0367-RELATED"/>
    <property type="match status" value="1"/>
</dbReference>
<keyword evidence="4" id="KW-0233">DNA recombination</keyword>
<protein>
    <submittedName>
        <fullName evidence="8">Tyrosine recombinase XerC</fullName>
    </submittedName>
</protein>
<reference evidence="8 9" key="1">
    <citation type="submission" date="2021-04" db="EMBL/GenBank/DDBJ databases">
        <title>Draft genome sequence of Paenibacillus cisolokensis, LC2-13A.</title>
        <authorList>
            <person name="Uke A."/>
            <person name="Chhe C."/>
            <person name="Baramee S."/>
            <person name="Kosugi A."/>
        </authorList>
    </citation>
    <scope>NUCLEOTIDE SEQUENCE [LARGE SCALE GENOMIC DNA]</scope>
    <source>
        <strain evidence="8 9">LC2-13A</strain>
    </source>
</reference>
<proteinExistence type="inferred from homology"/>